<reference evidence="1" key="2">
    <citation type="submission" date="2023-08" db="EMBL/GenBank/DDBJ databases">
        <title>Nitrogen cycling bacteria in agricultural field soils.</title>
        <authorList>
            <person name="Jang J."/>
        </authorList>
    </citation>
    <scope>NUCLEOTIDE SEQUENCE</scope>
    <source>
        <strain evidence="1">PS3-36</strain>
    </source>
</reference>
<evidence type="ECO:0000313" key="4">
    <source>
        <dbReference type="Proteomes" id="UP001178888"/>
    </source>
</evidence>
<sequence>MLNGYMMKMNLVVPKATIQLDKKVYGVGTNINGSIELKGGLIKNKVKRYDIDLIKKDPNSHEEETINSHTVLFSYSSLPDKSETIPFTFYIPESIRKDRGSLLYTLIIRIVLANSKSITQCLPIMINNENGFKEMDVAY</sequence>
<keyword evidence="4" id="KW-1185">Reference proteome</keyword>
<evidence type="ECO:0000313" key="3">
    <source>
        <dbReference type="Proteomes" id="UP000295132"/>
    </source>
</evidence>
<protein>
    <recommendedName>
        <fullName evidence="5">Arrestin-like N-terminal domain-containing protein</fullName>
    </recommendedName>
</protein>
<comment type="caution">
    <text evidence="2">The sequence shown here is derived from an EMBL/GenBank/DDBJ whole genome shotgun (WGS) entry which is preliminary data.</text>
</comment>
<proteinExistence type="predicted"/>
<dbReference type="Proteomes" id="UP000295132">
    <property type="component" value="Unassembled WGS sequence"/>
</dbReference>
<evidence type="ECO:0000313" key="1">
    <source>
        <dbReference type="EMBL" id="MDQ6596586.1"/>
    </source>
</evidence>
<gene>
    <name evidence="2" type="ORF">E2K98_22920</name>
    <name evidence="1" type="ORF">RCG21_09385</name>
</gene>
<evidence type="ECO:0008006" key="5">
    <source>
        <dbReference type="Google" id="ProtNLM"/>
    </source>
</evidence>
<reference evidence="2 3" key="1">
    <citation type="submission" date="2019-03" db="EMBL/GenBank/DDBJ databases">
        <title>Bacillus niacini sp. nov. a Nicotinate-Metabolizing Mesophile Isolated from Soil.</title>
        <authorList>
            <person name="Zhang G."/>
        </authorList>
    </citation>
    <scope>NUCLEOTIDE SEQUENCE [LARGE SCALE GENOMIC DNA]</scope>
    <source>
        <strain evidence="2 3">WN066</strain>
    </source>
</reference>
<evidence type="ECO:0000313" key="2">
    <source>
        <dbReference type="EMBL" id="TDK58500.1"/>
    </source>
</evidence>
<name>A0A4R5VKL7_9BACI</name>
<dbReference type="RefSeq" id="WP_133338324.1">
    <property type="nucleotide sequence ID" value="NZ_JAVGVR010000001.1"/>
</dbReference>
<dbReference type="EMBL" id="SMYO01000013">
    <property type="protein sequence ID" value="TDK58500.1"/>
    <property type="molecule type" value="Genomic_DNA"/>
</dbReference>
<dbReference type="Proteomes" id="UP001178888">
    <property type="component" value="Unassembled WGS sequence"/>
</dbReference>
<dbReference type="EMBL" id="JAVGVR010000001">
    <property type="protein sequence ID" value="MDQ6596586.1"/>
    <property type="molecule type" value="Genomic_DNA"/>
</dbReference>
<dbReference type="AlphaFoldDB" id="A0A4R5VKL7"/>
<accession>A0A4R5VKL7</accession>
<organism evidence="2 3">
    <name type="scientific">Bacillus salipaludis</name>
    <dbReference type="NCBI Taxonomy" id="2547811"/>
    <lineage>
        <taxon>Bacteria</taxon>
        <taxon>Bacillati</taxon>
        <taxon>Bacillota</taxon>
        <taxon>Bacilli</taxon>
        <taxon>Bacillales</taxon>
        <taxon>Bacillaceae</taxon>
        <taxon>Bacillus</taxon>
    </lineage>
</organism>